<organism evidence="1 2">
    <name type="scientific">Citrus sinensis</name>
    <name type="common">Sweet orange</name>
    <name type="synonym">Citrus aurantium var. sinensis</name>
    <dbReference type="NCBI Taxonomy" id="2711"/>
    <lineage>
        <taxon>Eukaryota</taxon>
        <taxon>Viridiplantae</taxon>
        <taxon>Streptophyta</taxon>
        <taxon>Embryophyta</taxon>
        <taxon>Tracheophyta</taxon>
        <taxon>Spermatophyta</taxon>
        <taxon>Magnoliopsida</taxon>
        <taxon>eudicotyledons</taxon>
        <taxon>Gunneridae</taxon>
        <taxon>Pentapetalae</taxon>
        <taxon>rosids</taxon>
        <taxon>malvids</taxon>
        <taxon>Sapindales</taxon>
        <taxon>Rutaceae</taxon>
        <taxon>Aurantioideae</taxon>
        <taxon>Citrus</taxon>
    </lineage>
</organism>
<evidence type="ECO:0000313" key="2">
    <source>
        <dbReference type="Proteomes" id="UP000027120"/>
    </source>
</evidence>
<reference evidence="1 2" key="1">
    <citation type="submission" date="2014-04" db="EMBL/GenBank/DDBJ databases">
        <authorList>
            <consortium name="International Citrus Genome Consortium"/>
            <person name="Gmitter F."/>
            <person name="Chen C."/>
            <person name="Farmerie W."/>
            <person name="Harkins T."/>
            <person name="Desany B."/>
            <person name="Mohiuddin M."/>
            <person name="Kodira C."/>
            <person name="Borodovsky M."/>
            <person name="Lomsadze A."/>
            <person name="Burns P."/>
            <person name="Jenkins J."/>
            <person name="Prochnik S."/>
            <person name="Shu S."/>
            <person name="Chapman J."/>
            <person name="Pitluck S."/>
            <person name="Schmutz J."/>
            <person name="Rokhsar D."/>
        </authorList>
    </citation>
    <scope>NUCLEOTIDE SEQUENCE</scope>
</reference>
<dbReference type="EMBL" id="KK785034">
    <property type="protein sequence ID" value="KDO52438.1"/>
    <property type="molecule type" value="Genomic_DNA"/>
</dbReference>
<accession>A0A067EBH9</accession>
<dbReference type="Proteomes" id="UP000027120">
    <property type="component" value="Unassembled WGS sequence"/>
</dbReference>
<proteinExistence type="predicted"/>
<gene>
    <name evidence="1" type="ORF">CISIN_1g040985mg</name>
</gene>
<protein>
    <submittedName>
        <fullName evidence="1">Uncharacterized protein</fullName>
    </submittedName>
</protein>
<keyword evidence="2" id="KW-1185">Reference proteome</keyword>
<evidence type="ECO:0000313" key="1">
    <source>
        <dbReference type="EMBL" id="KDO52438.1"/>
    </source>
</evidence>
<name>A0A067EBH9_CITSI</name>
<sequence length="75" mass="8759">MKKKDGLVKWVLLVDEADDDDSTWQIINDDDSTWQIITPILSKSSHGVFQEKVHEIKKLSSSYESYSENEMTRRL</sequence>
<dbReference type="AlphaFoldDB" id="A0A067EBH9"/>